<accession>A0A8C2KIX3</accession>
<dbReference type="AlphaFoldDB" id="A0A8C2KIX3"/>
<dbReference type="Gene3D" id="3.40.630.30">
    <property type="match status" value="1"/>
</dbReference>
<feature type="coiled-coil region" evidence="1">
    <location>
        <begin position="359"/>
        <end position="400"/>
    </location>
</feature>
<name>A0A8C2KIX3_CYPCA</name>
<evidence type="ECO:0000256" key="2">
    <source>
        <dbReference type="SAM" id="MobiDB-lite"/>
    </source>
</evidence>
<evidence type="ECO:0000313" key="3">
    <source>
        <dbReference type="Ensembl" id="ENSCCRP00020110120.1"/>
    </source>
</evidence>
<keyword evidence="1" id="KW-0175">Coiled coil</keyword>
<evidence type="ECO:0000256" key="1">
    <source>
        <dbReference type="SAM" id="Coils"/>
    </source>
</evidence>
<dbReference type="InterPro" id="IPR016181">
    <property type="entry name" value="Acyl_CoA_acyltransferase"/>
</dbReference>
<protein>
    <submittedName>
        <fullName evidence="3">Si:dkeyp-50b9.1</fullName>
    </submittedName>
</protein>
<feature type="region of interest" description="Disordered" evidence="2">
    <location>
        <begin position="415"/>
        <end position="456"/>
    </location>
</feature>
<dbReference type="CDD" id="cd04301">
    <property type="entry name" value="NAT_SF"/>
    <property type="match status" value="1"/>
</dbReference>
<dbReference type="Proteomes" id="UP000694701">
    <property type="component" value="Unplaced"/>
</dbReference>
<proteinExistence type="predicted"/>
<dbReference type="SUPFAM" id="SSF55729">
    <property type="entry name" value="Acyl-CoA N-acyltransferases (Nat)"/>
    <property type="match status" value="1"/>
</dbReference>
<reference evidence="3" key="1">
    <citation type="submission" date="2025-08" db="UniProtKB">
        <authorList>
            <consortium name="Ensembl"/>
        </authorList>
    </citation>
    <scope>IDENTIFICATION</scope>
</reference>
<sequence length="456" mass="51943">MEGCMVRLHSVHFRGAFSAQPIIVNFHELFQTRDAPTILPMVKNEDVLRAVVALFDTSLPEIGPRDVHETVHYPGIHTIILSQDHADVLEDYRGRASQKGTNLSPVPCKTKVEADSTHKLLTELYSDSEESTEETSEEIIATETSISWSWERFCEGLQEFVDGARDRKEKRAVQREDGKIPPSAVGVESLIMAAACYELKILSTGDMVLQLSLLAVRKRYRHLGIGSYIMELLKTQSIVGKYDTLVAHADTDAKGFFKFHGLTDDPLLNDQFKELKDDWTNSILMSYLPPFTTGKVYTHTHIDTHEHTLITSCFHSTHFPSDLEMRNPVFSLSLREVEMDMDVARSQALFAYQQQVMCVTRLLEEVKILRKQLDLRREEVDRLNSKLEQEKRKRHDIENKFLMYRLKNTKELLDNIASDSDDQGLTEQEHAKPGTQEQETAQSEEPPIQTPEGAGV</sequence>
<dbReference type="Ensembl" id="ENSCCRT00020120274.1">
    <property type="protein sequence ID" value="ENSCCRP00020110120.1"/>
    <property type="gene ID" value="ENSCCRG00020050114.1"/>
</dbReference>
<organism evidence="3 4">
    <name type="scientific">Cyprinus carpio</name>
    <name type="common">Common carp</name>
    <dbReference type="NCBI Taxonomy" id="7962"/>
    <lineage>
        <taxon>Eukaryota</taxon>
        <taxon>Metazoa</taxon>
        <taxon>Chordata</taxon>
        <taxon>Craniata</taxon>
        <taxon>Vertebrata</taxon>
        <taxon>Euteleostomi</taxon>
        <taxon>Actinopterygii</taxon>
        <taxon>Neopterygii</taxon>
        <taxon>Teleostei</taxon>
        <taxon>Ostariophysi</taxon>
        <taxon>Cypriniformes</taxon>
        <taxon>Cyprinidae</taxon>
        <taxon>Cyprininae</taxon>
        <taxon>Cyprinus</taxon>
    </lineage>
</organism>
<evidence type="ECO:0000313" key="4">
    <source>
        <dbReference type="Proteomes" id="UP000694701"/>
    </source>
</evidence>